<reference evidence="2" key="1">
    <citation type="submission" date="2017-02" db="EMBL/GenBank/DDBJ databases">
        <authorList>
            <person name="Tafer H."/>
            <person name="Lopandic K."/>
        </authorList>
    </citation>
    <scope>NUCLEOTIDE SEQUENCE [LARGE SCALE GENOMIC DNA]</scope>
    <source>
        <strain evidence="2">CBS 366.77</strain>
    </source>
</reference>
<accession>A0A3A2Z506</accession>
<feature type="non-terminal residue" evidence="1">
    <location>
        <position position="1"/>
    </location>
</feature>
<sequence>LKSLTDSLAQQKAALDNFADRLTAMDIRLSVVERRAGDLQTELDVLPALRDSLPKSAKDDIDLINQDLALVHTDLEDIREKTGFP</sequence>
<name>A0A3A2Z506_9EURO</name>
<proteinExistence type="predicted"/>
<comment type="caution">
    <text evidence="1">The sequence shown here is derived from an EMBL/GenBank/DDBJ whole genome shotgun (WGS) entry which is preliminary data.</text>
</comment>
<gene>
    <name evidence="1" type="ORF">PHISCL_11206</name>
</gene>
<dbReference type="AlphaFoldDB" id="A0A3A2Z506"/>
<organism evidence="1 2">
    <name type="scientific">Aspergillus sclerotialis</name>
    <dbReference type="NCBI Taxonomy" id="2070753"/>
    <lineage>
        <taxon>Eukaryota</taxon>
        <taxon>Fungi</taxon>
        <taxon>Dikarya</taxon>
        <taxon>Ascomycota</taxon>
        <taxon>Pezizomycotina</taxon>
        <taxon>Eurotiomycetes</taxon>
        <taxon>Eurotiomycetidae</taxon>
        <taxon>Eurotiales</taxon>
        <taxon>Aspergillaceae</taxon>
        <taxon>Aspergillus</taxon>
        <taxon>Aspergillus subgen. Polypaecilum</taxon>
    </lineage>
</organism>
<feature type="non-terminal residue" evidence="1">
    <location>
        <position position="85"/>
    </location>
</feature>
<protein>
    <submittedName>
        <fullName evidence="1">Uncharacterized protein</fullName>
    </submittedName>
</protein>
<dbReference type="EMBL" id="MVGC01004842">
    <property type="protein sequence ID" value="RJE16457.1"/>
    <property type="molecule type" value="Genomic_DNA"/>
</dbReference>
<evidence type="ECO:0000313" key="2">
    <source>
        <dbReference type="Proteomes" id="UP000266188"/>
    </source>
</evidence>
<evidence type="ECO:0000313" key="1">
    <source>
        <dbReference type="EMBL" id="RJE16457.1"/>
    </source>
</evidence>
<keyword evidence="2" id="KW-1185">Reference proteome</keyword>
<dbReference type="Proteomes" id="UP000266188">
    <property type="component" value="Unassembled WGS sequence"/>
</dbReference>